<evidence type="ECO:0000313" key="4">
    <source>
        <dbReference type="Proteomes" id="UP000243723"/>
    </source>
</evidence>
<dbReference type="Proteomes" id="UP000243723">
    <property type="component" value="Unassembled WGS sequence"/>
</dbReference>
<dbReference type="Pfam" id="PF23867">
    <property type="entry name" value="Mmc1_N"/>
    <property type="match status" value="1"/>
</dbReference>
<dbReference type="AlphaFoldDB" id="A0A2P7YL79"/>
<accession>A0A2P7YL79</accession>
<dbReference type="InterPro" id="IPR056196">
    <property type="entry name" value="Mmc1_C"/>
</dbReference>
<keyword evidence="4" id="KW-1185">Reference proteome</keyword>
<feature type="domain" description="Mmc1 C-terminal" evidence="2">
    <location>
        <begin position="401"/>
        <end position="630"/>
    </location>
</feature>
<protein>
    <recommendedName>
        <fullName evidence="2">Mmc1 C-terminal domain-containing protein</fullName>
    </recommendedName>
</protein>
<dbReference type="PANTHER" id="PTHR38644">
    <property type="entry name" value="EXPRESSED PROTEIN"/>
    <property type="match status" value="1"/>
</dbReference>
<reference evidence="3 4" key="1">
    <citation type="submission" date="2017-05" db="EMBL/GenBank/DDBJ databases">
        <title>Draft genome sequence of Elsinoe australis.</title>
        <authorList>
            <person name="Cheng Q."/>
        </authorList>
    </citation>
    <scope>NUCLEOTIDE SEQUENCE [LARGE SCALE GENOMIC DNA]</scope>
    <source>
        <strain evidence="3 4">NL1</strain>
    </source>
</reference>
<gene>
    <name evidence="3" type="ORF">B9Z65_1910</name>
</gene>
<comment type="caution">
    <text evidence="3">The sequence shown here is derived from an EMBL/GenBank/DDBJ whole genome shotgun (WGS) entry which is preliminary data.</text>
</comment>
<feature type="compositionally biased region" description="Low complexity" evidence="1">
    <location>
        <begin position="482"/>
        <end position="502"/>
    </location>
</feature>
<dbReference type="PANTHER" id="PTHR38644:SF1">
    <property type="entry name" value="EXPRESSED PROTEIN"/>
    <property type="match status" value="1"/>
</dbReference>
<dbReference type="OrthoDB" id="5593063at2759"/>
<name>A0A2P7YL79_9PEZI</name>
<organism evidence="3 4">
    <name type="scientific">Elsinoe australis</name>
    <dbReference type="NCBI Taxonomy" id="40998"/>
    <lineage>
        <taxon>Eukaryota</taxon>
        <taxon>Fungi</taxon>
        <taxon>Dikarya</taxon>
        <taxon>Ascomycota</taxon>
        <taxon>Pezizomycotina</taxon>
        <taxon>Dothideomycetes</taxon>
        <taxon>Dothideomycetidae</taxon>
        <taxon>Myriangiales</taxon>
        <taxon>Elsinoaceae</taxon>
        <taxon>Elsinoe</taxon>
    </lineage>
</organism>
<sequence length="677" mass="74824">MKRAFRRVLVLRHERQYSNILKARFPTYFNAFRPVIPVRPNIDPTFYTPSYSRRIASSSLRHALPVSVSFSQTPSPFPIQTHSISSANEPLHAALSELNNIAPDLVNQSRLQLALRGLESTSPTIRIAILGEGSKGLRKARRLARLLIADPLDHERAWERQLKDEKDGDNRAILLRYSELEEENGFGGVQGAAENPLLRSIAVRSPALGREKVELLVGQAHIARGIFDEYGDREILEAALLPVLHSPLAGSGRAGSVRFPVHRSIMLGQGFRGAIALSEYADELGEDFEGPVHTAIDLPVSDKLLEGTSINVAAAEDALDAFRMDVKNGPRFSETWQTSGMSHLSDLLKVHREGRRLPEPLIEHIRSVLSSTADTIVFTIRAARTDIESKTVPDTTRNALQTAITSWSEYAHSDLRDTMTIAFDSPTWRRTSFPRVLWRIDDVSFSASELLHSNFLIESETYLAFLTGRIGEAGFFADSQTSSSSPPSPASSRPSAVASPSADIDPLQGLSPVQFLQLSETRDQVKAETGIDPFVTKPWPVGLTACRHSLLTTLVPSLHARAQSLVLQCLGLVGSTSALGAWYVVATAGSGMYEAGAIVGLGAVWALRRLQKLWGAERVKFEEEVREQGRVVLGEVEARLRGTVRDGRRPQIREEDQERWNKAEEIIGRCHELLKKL</sequence>
<dbReference type="Pfam" id="PF23868">
    <property type="entry name" value="Mmc1_C"/>
    <property type="match status" value="1"/>
</dbReference>
<dbReference type="EMBL" id="NHZQ01000419">
    <property type="protein sequence ID" value="PSK36727.1"/>
    <property type="molecule type" value="Genomic_DNA"/>
</dbReference>
<evidence type="ECO:0000259" key="2">
    <source>
        <dbReference type="Pfam" id="PF23868"/>
    </source>
</evidence>
<proteinExistence type="predicted"/>
<evidence type="ECO:0000256" key="1">
    <source>
        <dbReference type="SAM" id="MobiDB-lite"/>
    </source>
</evidence>
<feature type="region of interest" description="Disordered" evidence="1">
    <location>
        <begin position="477"/>
        <end position="505"/>
    </location>
</feature>
<dbReference type="STRING" id="40998.A0A2P7YL79"/>
<evidence type="ECO:0000313" key="3">
    <source>
        <dbReference type="EMBL" id="PSK36727.1"/>
    </source>
</evidence>